<dbReference type="EMBL" id="JACIDR010000001">
    <property type="protein sequence ID" value="MBB3972346.1"/>
    <property type="molecule type" value="Genomic_DNA"/>
</dbReference>
<dbReference type="Proteomes" id="UP000528964">
    <property type="component" value="Unassembled WGS sequence"/>
</dbReference>
<protein>
    <submittedName>
        <fullName evidence="2">Phosphoribosyl 1,2-cyclic phosphate phosphodiesterase</fullName>
        <ecNumber evidence="2">3.1.4.55</ecNumber>
    </submittedName>
</protein>
<sequence length="279" mass="30576">MRLRVTILGCGSSGGVPRVASGWGACDPNEPRNRRRRCSIMVERLGEDGVTRVVVDTGADLREQLIDAGVERVDGVLYTHEHADHTHGIDDLRPLAIHARGRVDIWCDEQMSGFLNGRFGYVFKTPPGSDYPPILNERRLHIGRPAGIDGPGGELEALPIALVHGRERALGFRFGDVAYTPDVNEIPKWSQAYLEGLDVWIVDALRHTPHPSHFSVSDALGWIERLKPRRAILTNLHTDLDYATLKASLPPSVDVAFDGLVIESATTAAKTAGDREAVS</sequence>
<dbReference type="InterPro" id="IPR001279">
    <property type="entry name" value="Metallo-B-lactamas"/>
</dbReference>
<name>A0A7W6GE03_9HYPH</name>
<accession>A0A7W6GE03</accession>
<proteinExistence type="predicted"/>
<evidence type="ECO:0000313" key="3">
    <source>
        <dbReference type="Proteomes" id="UP000528964"/>
    </source>
</evidence>
<feature type="domain" description="Metallo-beta-lactamase" evidence="1">
    <location>
        <begin position="51"/>
        <end position="234"/>
    </location>
</feature>
<dbReference type="AlphaFoldDB" id="A0A7W6GE03"/>
<dbReference type="PANTHER" id="PTHR42663">
    <property type="entry name" value="HYDROLASE C777.06C-RELATED-RELATED"/>
    <property type="match status" value="1"/>
</dbReference>
<dbReference type="RefSeq" id="WP_183394130.1">
    <property type="nucleotide sequence ID" value="NZ_JACIDR010000001.1"/>
</dbReference>
<evidence type="ECO:0000259" key="1">
    <source>
        <dbReference type="Pfam" id="PF12706"/>
    </source>
</evidence>
<reference evidence="2 3" key="1">
    <citation type="submission" date="2020-08" db="EMBL/GenBank/DDBJ databases">
        <title>Genomic Encyclopedia of Type Strains, Phase IV (KMG-IV): sequencing the most valuable type-strain genomes for metagenomic binning, comparative biology and taxonomic classification.</title>
        <authorList>
            <person name="Goeker M."/>
        </authorList>
    </citation>
    <scope>NUCLEOTIDE SEQUENCE [LARGE SCALE GENOMIC DNA]</scope>
    <source>
        <strain evidence="2 3">DSM 25481</strain>
    </source>
</reference>
<keyword evidence="2" id="KW-0378">Hydrolase</keyword>
<dbReference type="Gene3D" id="3.60.15.10">
    <property type="entry name" value="Ribonuclease Z/Hydroxyacylglutathione hydrolase-like"/>
    <property type="match status" value="1"/>
</dbReference>
<dbReference type="CDD" id="cd16279">
    <property type="entry name" value="metallo-hydrolase-like_MBL-fold"/>
    <property type="match status" value="1"/>
</dbReference>
<dbReference type="PANTHER" id="PTHR42663:SF6">
    <property type="entry name" value="HYDROLASE C777.06C-RELATED"/>
    <property type="match status" value="1"/>
</dbReference>
<keyword evidence="3" id="KW-1185">Reference proteome</keyword>
<gene>
    <name evidence="2" type="ORF">GGR24_000979</name>
</gene>
<dbReference type="SUPFAM" id="SSF56281">
    <property type="entry name" value="Metallo-hydrolase/oxidoreductase"/>
    <property type="match status" value="1"/>
</dbReference>
<dbReference type="Pfam" id="PF12706">
    <property type="entry name" value="Lactamase_B_2"/>
    <property type="match status" value="1"/>
</dbReference>
<dbReference type="InterPro" id="IPR036866">
    <property type="entry name" value="RibonucZ/Hydroxyglut_hydro"/>
</dbReference>
<comment type="caution">
    <text evidence="2">The sequence shown here is derived from an EMBL/GenBank/DDBJ whole genome shotgun (WGS) entry which is preliminary data.</text>
</comment>
<evidence type="ECO:0000313" key="2">
    <source>
        <dbReference type="EMBL" id="MBB3972346.1"/>
    </source>
</evidence>
<dbReference type="GO" id="GO:0103043">
    <property type="term" value="F:phosphoribosyl 1,2-cyclic phosphate phosphodiesterase activity"/>
    <property type="evidence" value="ECO:0007669"/>
    <property type="project" value="UniProtKB-EC"/>
</dbReference>
<organism evidence="2 3">
    <name type="scientific">Hansschlegelia beijingensis</name>
    <dbReference type="NCBI Taxonomy" id="1133344"/>
    <lineage>
        <taxon>Bacteria</taxon>
        <taxon>Pseudomonadati</taxon>
        <taxon>Pseudomonadota</taxon>
        <taxon>Alphaproteobacteria</taxon>
        <taxon>Hyphomicrobiales</taxon>
        <taxon>Methylopilaceae</taxon>
        <taxon>Hansschlegelia</taxon>
    </lineage>
</organism>
<dbReference type="EC" id="3.1.4.55" evidence="2"/>